<dbReference type="GeneID" id="28944264"/>
<accession>A0A0J9UGM0</accession>
<reference evidence="1" key="1">
    <citation type="submission" date="2007-04" db="EMBL/GenBank/DDBJ databases">
        <authorList>
            <consortium name="The Broad Institute Genome Sequencing Platform"/>
            <person name="Birren B."/>
            <person name="Lander E."/>
            <person name="Galagan J."/>
            <person name="Nusbaum C."/>
            <person name="Devon K."/>
            <person name="Ma L.-J."/>
            <person name="Jaffe D."/>
            <person name="Butler J."/>
            <person name="Alvarez P."/>
            <person name="Gnerre S."/>
            <person name="Grabherr M."/>
            <person name="Kleber M."/>
            <person name="Mauceli E."/>
            <person name="Brockman W."/>
            <person name="MacCallum I.A."/>
            <person name="Young S."/>
            <person name="LaButti K."/>
            <person name="DeCaprio D."/>
            <person name="Crawford M."/>
            <person name="Koehrsen M."/>
            <person name="Engels R."/>
            <person name="Montgomery P."/>
            <person name="Pearson M."/>
            <person name="Howarth C."/>
            <person name="Larson L."/>
            <person name="White J."/>
            <person name="O'Leary S."/>
            <person name="Kodira C."/>
            <person name="Zeng Q."/>
            <person name="Yandava C."/>
            <person name="Alvarado L."/>
            <person name="Kistler C."/>
            <person name="Shim W.-B."/>
            <person name="Kang S."/>
            <person name="Woloshuk C."/>
        </authorList>
    </citation>
    <scope>NUCLEOTIDE SEQUENCE</scope>
    <source>
        <strain evidence="1">4287</strain>
    </source>
</reference>
<organism evidence="1 2">
    <name type="scientific">Fusarium oxysporum f. sp. lycopersici (strain 4287 / CBS 123668 / FGSC 9935 / NRRL 34936)</name>
    <name type="common">Fusarium vascular wilt of tomato</name>
    <dbReference type="NCBI Taxonomy" id="426428"/>
    <lineage>
        <taxon>Eukaryota</taxon>
        <taxon>Fungi</taxon>
        <taxon>Dikarya</taxon>
        <taxon>Ascomycota</taxon>
        <taxon>Pezizomycotina</taxon>
        <taxon>Sordariomycetes</taxon>
        <taxon>Hypocreomycetidae</taxon>
        <taxon>Hypocreales</taxon>
        <taxon>Nectriaceae</taxon>
        <taxon>Fusarium</taxon>
        <taxon>Fusarium oxysporum species complex</taxon>
    </lineage>
</organism>
<dbReference type="KEGG" id="fox:FOXG_02040"/>
<proteinExistence type="predicted"/>
<sequence>MYHSIRTAVNISDVSQNECPIQPRTILCSTCEPNHYRVKLRHRAKHSIRASAHGMYSRSEPNFWLSIHQENSELVNNTSISNIPAEIRKKETSQSNMHWPCSHRWGSRKCNNYVKSVGARCQDCQVCTCADSSIQCMSAAVIDETLLIIYPPIQKCRELDSTPTHTRLAHMYDVETFVRGFRNAELNAACIVVMMRDGALERALLDALAVIQENDTEWYDRIKYVVPQGISQYKEEANGWA</sequence>
<reference evidence="1" key="2">
    <citation type="journal article" date="2010" name="Nature">
        <title>Comparative genomics reveals mobile pathogenicity chromosomes in Fusarium.</title>
        <authorList>
            <person name="Ma L.J."/>
            <person name="van der Does H.C."/>
            <person name="Borkovich K.A."/>
            <person name="Coleman J.J."/>
            <person name="Daboussi M.J."/>
            <person name="Di Pietro A."/>
            <person name="Dufresne M."/>
            <person name="Freitag M."/>
            <person name="Grabherr M."/>
            <person name="Henrissat B."/>
            <person name="Houterman P.M."/>
            <person name="Kang S."/>
            <person name="Shim W.B."/>
            <person name="Woloshuk C."/>
            <person name="Xie X."/>
            <person name="Xu J.R."/>
            <person name="Antoniw J."/>
            <person name="Baker S.E."/>
            <person name="Bluhm B.H."/>
            <person name="Breakspear A."/>
            <person name="Brown D.W."/>
            <person name="Butchko R.A."/>
            <person name="Chapman S."/>
            <person name="Coulson R."/>
            <person name="Coutinho P.M."/>
            <person name="Danchin E.G."/>
            <person name="Diener A."/>
            <person name="Gale L.R."/>
            <person name="Gardiner D.M."/>
            <person name="Goff S."/>
            <person name="Hammond-Kosack K.E."/>
            <person name="Hilburn K."/>
            <person name="Hua-Van A."/>
            <person name="Jonkers W."/>
            <person name="Kazan K."/>
            <person name="Kodira C.D."/>
            <person name="Koehrsen M."/>
            <person name="Kumar L."/>
            <person name="Lee Y.H."/>
            <person name="Li L."/>
            <person name="Manners J.M."/>
            <person name="Miranda-Saavedra D."/>
            <person name="Mukherjee M."/>
            <person name="Park G."/>
            <person name="Park J."/>
            <person name="Park S.Y."/>
            <person name="Proctor R.H."/>
            <person name="Regev A."/>
            <person name="Ruiz-Roldan M.C."/>
            <person name="Sain D."/>
            <person name="Sakthikumar S."/>
            <person name="Sykes S."/>
            <person name="Schwartz D.C."/>
            <person name="Turgeon B.G."/>
            <person name="Wapinski I."/>
            <person name="Yoder O."/>
            <person name="Young S."/>
            <person name="Zeng Q."/>
            <person name="Zhou S."/>
            <person name="Galagan J."/>
            <person name="Cuomo C.A."/>
            <person name="Kistler H.C."/>
            <person name="Rep M."/>
        </authorList>
    </citation>
    <scope>NUCLEOTIDE SEQUENCE [LARGE SCALE GENOMIC DNA]</scope>
    <source>
        <strain evidence="1">4287</strain>
    </source>
</reference>
<dbReference type="VEuPathDB" id="FungiDB:FOXG_02040"/>
<evidence type="ECO:0000313" key="2">
    <source>
        <dbReference type="Proteomes" id="UP000009097"/>
    </source>
</evidence>
<dbReference type="OrthoDB" id="4968067at2759"/>
<dbReference type="AlphaFoldDB" id="A0A0J9UGM0"/>
<protein>
    <submittedName>
        <fullName evidence="1">Uncharacterized protein</fullName>
    </submittedName>
</protein>
<dbReference type="Proteomes" id="UP000009097">
    <property type="component" value="Unassembled WGS sequence"/>
</dbReference>
<name>A0A0J9UGM0_FUSO4</name>
<dbReference type="EMBL" id="DS231697">
    <property type="protein sequence ID" value="KNA97250.1"/>
    <property type="molecule type" value="Genomic_DNA"/>
</dbReference>
<gene>
    <name evidence="1" type="ORF">FOXG_02040</name>
</gene>
<evidence type="ECO:0000313" key="1">
    <source>
        <dbReference type="EMBL" id="KNA97250.1"/>
    </source>
</evidence>
<dbReference type="RefSeq" id="XP_018235296.1">
    <property type="nucleotide sequence ID" value="XM_018379265.1"/>
</dbReference>